<protein>
    <submittedName>
        <fullName evidence="2">Uncharacterized protein</fullName>
    </submittedName>
</protein>
<sequence length="179" mass="20493">MRKGHSITLPQQTEGSHNLTSEVPTLPVKAVSARQLEDSVGVTGMRLGTWDYLEDPFRIDYIKCIKKIHARIDQISGNPYVLKELDLTKYTQLSYKSSETLTLIPNKFWMLHVDKYDITTNPRDAELLQEFNKIPGGRMFIPSMPDEWAAKDFTKGLNPLNSDASWKLKENFTEFKVAT</sequence>
<evidence type="ECO:0000313" key="2">
    <source>
        <dbReference type="EMBL" id="MCD7473246.1"/>
    </source>
</evidence>
<dbReference type="EMBL" id="JACEIK010001945">
    <property type="protein sequence ID" value="MCD7473246.1"/>
    <property type="molecule type" value="Genomic_DNA"/>
</dbReference>
<name>A0ABS8TNV5_DATST</name>
<reference evidence="2 3" key="1">
    <citation type="journal article" date="2021" name="BMC Genomics">
        <title>Datura genome reveals duplications of psychoactive alkaloid biosynthetic genes and high mutation rate following tissue culture.</title>
        <authorList>
            <person name="Rajewski A."/>
            <person name="Carter-House D."/>
            <person name="Stajich J."/>
            <person name="Litt A."/>
        </authorList>
    </citation>
    <scope>NUCLEOTIDE SEQUENCE [LARGE SCALE GENOMIC DNA]</scope>
    <source>
        <strain evidence="2">AR-01</strain>
    </source>
</reference>
<keyword evidence="3" id="KW-1185">Reference proteome</keyword>
<feature type="region of interest" description="Disordered" evidence="1">
    <location>
        <begin position="1"/>
        <end position="21"/>
    </location>
</feature>
<accession>A0ABS8TNV5</accession>
<evidence type="ECO:0000256" key="1">
    <source>
        <dbReference type="SAM" id="MobiDB-lite"/>
    </source>
</evidence>
<gene>
    <name evidence="2" type="ORF">HAX54_014969</name>
</gene>
<dbReference type="Proteomes" id="UP000823775">
    <property type="component" value="Unassembled WGS sequence"/>
</dbReference>
<feature type="compositionally biased region" description="Polar residues" evidence="1">
    <location>
        <begin position="8"/>
        <end position="21"/>
    </location>
</feature>
<evidence type="ECO:0000313" key="3">
    <source>
        <dbReference type="Proteomes" id="UP000823775"/>
    </source>
</evidence>
<organism evidence="2 3">
    <name type="scientific">Datura stramonium</name>
    <name type="common">Jimsonweed</name>
    <name type="synonym">Common thornapple</name>
    <dbReference type="NCBI Taxonomy" id="4076"/>
    <lineage>
        <taxon>Eukaryota</taxon>
        <taxon>Viridiplantae</taxon>
        <taxon>Streptophyta</taxon>
        <taxon>Embryophyta</taxon>
        <taxon>Tracheophyta</taxon>
        <taxon>Spermatophyta</taxon>
        <taxon>Magnoliopsida</taxon>
        <taxon>eudicotyledons</taxon>
        <taxon>Gunneridae</taxon>
        <taxon>Pentapetalae</taxon>
        <taxon>asterids</taxon>
        <taxon>lamiids</taxon>
        <taxon>Solanales</taxon>
        <taxon>Solanaceae</taxon>
        <taxon>Solanoideae</taxon>
        <taxon>Datureae</taxon>
        <taxon>Datura</taxon>
    </lineage>
</organism>
<proteinExistence type="predicted"/>
<comment type="caution">
    <text evidence="2">The sequence shown here is derived from an EMBL/GenBank/DDBJ whole genome shotgun (WGS) entry which is preliminary data.</text>
</comment>